<protein>
    <submittedName>
        <fullName evidence="2">Choline-binding protein</fullName>
    </submittedName>
</protein>
<keyword evidence="1" id="KW-0732">Signal</keyword>
<comment type="caution">
    <text evidence="2">The sequence shown here is derived from an EMBL/GenBank/DDBJ whole genome shotgun (WGS) entry which is preliminary data.</text>
</comment>
<proteinExistence type="predicted"/>
<dbReference type="SUPFAM" id="SSF69360">
    <property type="entry name" value="Cell wall binding repeat"/>
    <property type="match status" value="1"/>
</dbReference>
<dbReference type="Gene3D" id="2.10.270.10">
    <property type="entry name" value="Cholin Binding"/>
    <property type="match status" value="1"/>
</dbReference>
<dbReference type="RefSeq" id="WP_273155538.1">
    <property type="nucleotide sequence ID" value="NZ_CAUVJN010000025.1"/>
</dbReference>
<feature type="chain" id="PRO_5037980007" evidence="1">
    <location>
        <begin position="25"/>
        <end position="130"/>
    </location>
</feature>
<dbReference type="Proteomes" id="UP000709351">
    <property type="component" value="Unassembled WGS sequence"/>
</dbReference>
<accession>A0A930GZQ4</accession>
<name>A0A930GZQ4_9FIRM</name>
<dbReference type="AlphaFoldDB" id="A0A930GZQ4"/>
<evidence type="ECO:0000256" key="1">
    <source>
        <dbReference type="SAM" id="SignalP"/>
    </source>
</evidence>
<reference evidence="2" key="1">
    <citation type="submission" date="2020-04" db="EMBL/GenBank/DDBJ databases">
        <title>Deep metagenomics examines the oral microbiome during advanced dental caries in children, revealing novel taxa and co-occurrences with host molecules.</title>
        <authorList>
            <person name="Baker J.L."/>
            <person name="Morton J.T."/>
            <person name="Dinis M."/>
            <person name="Alvarez R."/>
            <person name="Tran N.C."/>
            <person name="Knight R."/>
            <person name="Edlund A."/>
        </authorList>
    </citation>
    <scope>NUCLEOTIDE SEQUENCE</scope>
    <source>
        <strain evidence="2">JCVI_24_bin.2</strain>
    </source>
</reference>
<sequence>MKKKILVAGLIAMLSTASVMPVFAREGAIAWGGSSTNAAETDGHWVANRDGSWSFVSNQNGAPIKGWIVNQHQWYFIGDNGRMVTGWQFLNKCWYYFSAQKMENQPVGSLYVNKVTPDGYRVDSNGIWIS</sequence>
<organism evidence="2 3">
    <name type="scientific">Oribacterium parvum</name>
    <dbReference type="NCBI Taxonomy" id="1501329"/>
    <lineage>
        <taxon>Bacteria</taxon>
        <taxon>Bacillati</taxon>
        <taxon>Bacillota</taxon>
        <taxon>Clostridia</taxon>
        <taxon>Lachnospirales</taxon>
        <taxon>Lachnospiraceae</taxon>
        <taxon>Oribacterium</taxon>
    </lineage>
</organism>
<evidence type="ECO:0000313" key="2">
    <source>
        <dbReference type="EMBL" id="MBF1283292.1"/>
    </source>
</evidence>
<dbReference type="EMBL" id="JABZRD010000083">
    <property type="protein sequence ID" value="MBF1283292.1"/>
    <property type="molecule type" value="Genomic_DNA"/>
</dbReference>
<gene>
    <name evidence="2" type="ORF">HXM93_01980</name>
</gene>
<evidence type="ECO:0000313" key="3">
    <source>
        <dbReference type="Proteomes" id="UP000709351"/>
    </source>
</evidence>
<feature type="signal peptide" evidence="1">
    <location>
        <begin position="1"/>
        <end position="24"/>
    </location>
</feature>